<dbReference type="InterPro" id="IPR011029">
    <property type="entry name" value="DEATH-like_dom_sf"/>
</dbReference>
<dbReference type="Gene3D" id="3.40.50.1460">
    <property type="match status" value="1"/>
</dbReference>
<protein>
    <recommendedName>
        <fullName evidence="1">Caspase family p20 domain-containing protein</fullName>
    </recommendedName>
</protein>
<dbReference type="SUPFAM" id="SSF47986">
    <property type="entry name" value="DEATH domain"/>
    <property type="match status" value="1"/>
</dbReference>
<dbReference type="EMBL" id="BTSX01000002">
    <property type="protein sequence ID" value="GMS86703.1"/>
    <property type="molecule type" value="Genomic_DNA"/>
</dbReference>
<dbReference type="CDD" id="cd00096">
    <property type="entry name" value="Ig"/>
    <property type="match status" value="1"/>
</dbReference>
<dbReference type="InterPro" id="IPR011600">
    <property type="entry name" value="Pept_C14_caspase"/>
</dbReference>
<dbReference type="GO" id="GO:0006508">
    <property type="term" value="P:proteolysis"/>
    <property type="evidence" value="ECO:0007669"/>
    <property type="project" value="InterPro"/>
</dbReference>
<dbReference type="PANTHER" id="PTHR22576:SF37">
    <property type="entry name" value="MUCOSA-ASSOCIATED LYMPHOID TISSUE LYMPHOMA TRANSLOCATION PROTEIN 1"/>
    <property type="match status" value="1"/>
</dbReference>
<dbReference type="GO" id="GO:0004197">
    <property type="term" value="F:cysteine-type endopeptidase activity"/>
    <property type="evidence" value="ECO:0007669"/>
    <property type="project" value="InterPro"/>
</dbReference>
<dbReference type="InterPro" id="IPR033540">
    <property type="entry name" value="MALT1_IG-like_dom_sf"/>
</dbReference>
<evidence type="ECO:0000259" key="1">
    <source>
        <dbReference type="PROSITE" id="PS50208"/>
    </source>
</evidence>
<dbReference type="SUPFAM" id="SSF48726">
    <property type="entry name" value="Immunoglobulin"/>
    <property type="match status" value="1"/>
</dbReference>
<dbReference type="SUPFAM" id="SSF52129">
    <property type="entry name" value="Caspase-like"/>
    <property type="match status" value="1"/>
</dbReference>
<dbReference type="InterPro" id="IPR036179">
    <property type="entry name" value="Ig-like_dom_sf"/>
</dbReference>
<feature type="domain" description="Caspase family p20" evidence="1">
    <location>
        <begin position="259"/>
        <end position="384"/>
    </location>
</feature>
<dbReference type="InterPro" id="IPR013783">
    <property type="entry name" value="Ig-like_fold"/>
</dbReference>
<dbReference type="Gene3D" id="2.60.40.10">
    <property type="entry name" value="Immunoglobulins"/>
    <property type="match status" value="1"/>
</dbReference>
<sequence length="644" mass="72827">MAVGLDTNLADLPLLTVNQLSSVLNQNNVWLKVLDSDKRNAFFSSDDEIKNVMRQANPAQAILQRWGNRGQTVKSFIVRLQGLQYLSDVDSTGVAFDPPQLVLRRTFKSLRWASEATPIQITPNDERQEISLKALAVGFPSPQFQWLLDNEPVGLPGHTLLVNKCQCKANSRYVCKVWNEVEDGQSFSDHYRTNGKAFSSELLSEPVDLRTYVHGAHACSRCEEAEVKKIREMLEMSRHDEGTTERIAMAAACENLVAADKVALIISNCVYEFLPKLVTPHCDAETLAKKLQELQFKTVTLADLTLAEMREMFAQYKRLLGNDVYAVLYFAGHGFEVSGQCYLLPVDAPTEAHAPEYCISMDWVLASLTDCVPALHLILLDVCRKYIPLDCVPKFIEEAERYKRMHRANRNTVYGYSTSGGVGAYEVKGETNGVFMTYLKGHVDAHAPVMDMLQKVFVDIGNDARVKEKQIPELRSTLTKARSLRDELVCDGHTASFDQHNVHWRQMHELPLPVYVRFEEQQLMVTIWFDYCGRFTNKVYVFSSVDQLPVEDEEGTEEGRERAAMYLAYLKFAPVLETSTLTVLEDDEEGVSVRVLLSHLQRSQGPIECTVQLTETQSKRVTATRETSLGHVLITRIQSNLRKN</sequence>
<dbReference type="PROSITE" id="PS50208">
    <property type="entry name" value="CASPASE_P20"/>
    <property type="match status" value="1"/>
</dbReference>
<dbReference type="InterPro" id="IPR001309">
    <property type="entry name" value="Pept_C14_p20"/>
</dbReference>
<gene>
    <name evidence="2" type="ORF">PENTCL1PPCAC_8878</name>
</gene>
<dbReference type="InterPro" id="IPR052039">
    <property type="entry name" value="Caspase-related_regulators"/>
</dbReference>
<dbReference type="Pfam" id="PF00656">
    <property type="entry name" value="Peptidase_C14"/>
    <property type="match status" value="1"/>
</dbReference>
<evidence type="ECO:0000313" key="3">
    <source>
        <dbReference type="Proteomes" id="UP001432027"/>
    </source>
</evidence>
<evidence type="ECO:0000313" key="2">
    <source>
        <dbReference type="EMBL" id="GMS86703.1"/>
    </source>
</evidence>
<keyword evidence="3" id="KW-1185">Reference proteome</keyword>
<dbReference type="Gene3D" id="1.10.533.10">
    <property type="entry name" value="Death Domain, Fas"/>
    <property type="match status" value="1"/>
</dbReference>
<dbReference type="AlphaFoldDB" id="A0AAV5SUB0"/>
<accession>A0AAV5SUB0</accession>
<dbReference type="Proteomes" id="UP001432027">
    <property type="component" value="Unassembled WGS sequence"/>
</dbReference>
<dbReference type="InterPro" id="IPR029030">
    <property type="entry name" value="Caspase-like_dom_sf"/>
</dbReference>
<comment type="caution">
    <text evidence="2">The sequence shown here is derived from an EMBL/GenBank/DDBJ whole genome shotgun (WGS) entry which is preliminary data.</text>
</comment>
<reference evidence="2" key="1">
    <citation type="submission" date="2023-10" db="EMBL/GenBank/DDBJ databases">
        <title>Genome assembly of Pristionchus species.</title>
        <authorList>
            <person name="Yoshida K."/>
            <person name="Sommer R.J."/>
        </authorList>
    </citation>
    <scope>NUCLEOTIDE SEQUENCE</scope>
    <source>
        <strain evidence="2">RS0144</strain>
    </source>
</reference>
<dbReference type="PANTHER" id="PTHR22576">
    <property type="entry name" value="MUCOSA ASSOCIATED LYMPHOID TISSUE LYMPHOMA TRANSLOCATION PROTEIN 1/PARACASPASE"/>
    <property type="match status" value="1"/>
</dbReference>
<organism evidence="2 3">
    <name type="scientific">Pristionchus entomophagus</name>
    <dbReference type="NCBI Taxonomy" id="358040"/>
    <lineage>
        <taxon>Eukaryota</taxon>
        <taxon>Metazoa</taxon>
        <taxon>Ecdysozoa</taxon>
        <taxon>Nematoda</taxon>
        <taxon>Chromadorea</taxon>
        <taxon>Rhabditida</taxon>
        <taxon>Rhabditina</taxon>
        <taxon>Diplogasteromorpha</taxon>
        <taxon>Diplogasteroidea</taxon>
        <taxon>Neodiplogasteridae</taxon>
        <taxon>Pristionchus</taxon>
    </lineage>
</organism>
<name>A0AAV5SUB0_9BILA</name>
<proteinExistence type="predicted"/>
<dbReference type="Gene3D" id="2.60.40.3360">
    <property type="match status" value="1"/>
</dbReference>